<dbReference type="AlphaFoldDB" id="A0A1R1JMP5"/>
<protein>
    <submittedName>
        <fullName evidence="1">Uncharacterized protein</fullName>
    </submittedName>
</protein>
<dbReference type="EMBL" id="MJMN01000046">
    <property type="protein sequence ID" value="OMG79333.1"/>
    <property type="molecule type" value="Genomic_DNA"/>
</dbReference>
<reference evidence="1 2" key="1">
    <citation type="submission" date="2016-09" db="EMBL/GenBank/DDBJ databases">
        <title>Phylogenomics of Achromobacter.</title>
        <authorList>
            <person name="Jeukens J."/>
            <person name="Freschi L."/>
            <person name="Vincent A.T."/>
            <person name="Emond-Rheault J.-G."/>
            <person name="Kukavica-Ibrulj I."/>
            <person name="Charette S.J."/>
            <person name="Levesque R.C."/>
        </authorList>
    </citation>
    <scope>NUCLEOTIDE SEQUENCE [LARGE SCALE GENOMIC DNA]</scope>
    <source>
        <strain evidence="1 2">AUS488</strain>
    </source>
</reference>
<organism evidence="1 2">
    <name type="scientific">Alcaligenes xylosoxydans xylosoxydans</name>
    <name type="common">Achromobacter xylosoxidans</name>
    <dbReference type="NCBI Taxonomy" id="85698"/>
    <lineage>
        <taxon>Bacteria</taxon>
        <taxon>Pseudomonadati</taxon>
        <taxon>Pseudomonadota</taxon>
        <taxon>Betaproteobacteria</taxon>
        <taxon>Burkholderiales</taxon>
        <taxon>Alcaligenaceae</taxon>
        <taxon>Achromobacter</taxon>
    </lineage>
</organism>
<name>A0A1R1JMP5_ALCXX</name>
<sequence>MTKRHSSTHWRGALYNALRRSADGVQGFCVWAIGNRDRRIAVKTLYKRLDGTAPPERMPIEDAELITEYLLRDVHTKDFALDWLKALCARFGLIAIEIDAPPPGGKWPCELTAILEKGIRLAEQGGLVAGLLGKAIADRRISQREAEDIREHAYAEIQTLLRLVRNVERAADERATLRSIEGRDGS</sequence>
<accession>A0A1R1JMP5</accession>
<evidence type="ECO:0000313" key="2">
    <source>
        <dbReference type="Proteomes" id="UP000187251"/>
    </source>
</evidence>
<comment type="caution">
    <text evidence="1">The sequence shown here is derived from an EMBL/GenBank/DDBJ whole genome shotgun (WGS) entry which is preliminary data.</text>
</comment>
<dbReference type="Proteomes" id="UP000187251">
    <property type="component" value="Unassembled WGS sequence"/>
</dbReference>
<evidence type="ECO:0000313" key="1">
    <source>
        <dbReference type="EMBL" id="OMG79333.1"/>
    </source>
</evidence>
<proteinExistence type="predicted"/>
<gene>
    <name evidence="1" type="ORF">BIZ92_15155</name>
</gene>